<dbReference type="GO" id="GO:0003677">
    <property type="term" value="F:DNA binding"/>
    <property type="evidence" value="ECO:0007669"/>
    <property type="project" value="UniProtKB-UniRule"/>
</dbReference>
<dbReference type="InterPro" id="IPR006197">
    <property type="entry name" value="Peptidase_S24_LexA"/>
</dbReference>
<sequence>MSGQGVVRQRKGPAAEKPRGASAAAKNAAKGVKAVTAGKGRGVGRAASAATGGGGDGGKSGPGGGRGEPAVTKVPLALRLTDRQCRIIEVIQDSIDRRGYPPSMREIGEAVGLNSTSSVRHQLVVLEGKGFIRRDPNRPRAYIVRGPSDPTQAWRARMAQTTPQGGGQPAGGALAGTPDHPQGRMQSAISTLGSSMAAGAQSALAALGALGGSVGAMEFVPLVGRIAAGGPILAEESIEELIPMPRAMVSDGTLFALTVVGDSMIEAGIMDGDTVVVRQQQSAESGQIVAAMIDGEATVKQLKIQRDEGRYEVWLMPRNPSYDPIPGDNAVVLGRVVTVMRRL</sequence>
<evidence type="ECO:0000256" key="7">
    <source>
        <dbReference type="ARBA" id="ARBA00023015"/>
    </source>
</evidence>
<keyword evidence="7 12" id="KW-0805">Transcription regulation</keyword>
<feature type="domain" description="Peptidase S24/S26A/S26B/S26C" evidence="15">
    <location>
        <begin position="221"/>
        <end position="337"/>
    </location>
</feature>
<evidence type="ECO:0000256" key="13">
    <source>
        <dbReference type="RuleBase" id="RU003991"/>
    </source>
</evidence>
<evidence type="ECO:0000256" key="9">
    <source>
        <dbReference type="ARBA" id="ARBA00023163"/>
    </source>
</evidence>
<proteinExistence type="inferred from homology"/>
<evidence type="ECO:0000259" key="15">
    <source>
        <dbReference type="Pfam" id="PF00717"/>
    </source>
</evidence>
<dbReference type="InterPro" id="IPR036286">
    <property type="entry name" value="LexA/Signal_pep-like_sf"/>
</dbReference>
<dbReference type="GO" id="GO:0006281">
    <property type="term" value="P:DNA repair"/>
    <property type="evidence" value="ECO:0007669"/>
    <property type="project" value="UniProtKB-UniRule"/>
</dbReference>
<evidence type="ECO:0000256" key="6">
    <source>
        <dbReference type="ARBA" id="ARBA00022813"/>
    </source>
</evidence>
<dbReference type="GO" id="GO:0004252">
    <property type="term" value="F:serine-type endopeptidase activity"/>
    <property type="evidence" value="ECO:0007669"/>
    <property type="project" value="UniProtKB-UniRule"/>
</dbReference>
<dbReference type="AlphaFoldDB" id="A0A941EY91"/>
<feature type="region of interest" description="Disordered" evidence="14">
    <location>
        <begin position="1"/>
        <end position="70"/>
    </location>
</feature>
<feature type="DNA-binding region" description="H-T-H motif" evidence="12">
    <location>
        <begin position="104"/>
        <end position="124"/>
    </location>
</feature>
<dbReference type="PANTHER" id="PTHR33516:SF2">
    <property type="entry name" value="LEXA REPRESSOR-RELATED"/>
    <property type="match status" value="1"/>
</dbReference>
<dbReference type="EC" id="3.4.21.88" evidence="12"/>
<evidence type="ECO:0000256" key="4">
    <source>
        <dbReference type="ARBA" id="ARBA00022763"/>
    </source>
</evidence>
<dbReference type="InterPro" id="IPR050077">
    <property type="entry name" value="LexA_repressor"/>
</dbReference>
<dbReference type="InterPro" id="IPR006199">
    <property type="entry name" value="LexA_DNA-bd_dom"/>
</dbReference>
<keyword evidence="6 12" id="KW-0068">Autocatalytic cleavage</keyword>
<dbReference type="GO" id="GO:0006508">
    <property type="term" value="P:proteolysis"/>
    <property type="evidence" value="ECO:0007669"/>
    <property type="project" value="InterPro"/>
</dbReference>
<dbReference type="GO" id="GO:0045892">
    <property type="term" value="P:negative regulation of DNA-templated transcription"/>
    <property type="evidence" value="ECO:0007669"/>
    <property type="project" value="UniProtKB-UniRule"/>
</dbReference>
<evidence type="ECO:0000313" key="18">
    <source>
        <dbReference type="Proteomes" id="UP000675781"/>
    </source>
</evidence>
<protein>
    <recommendedName>
        <fullName evidence="12">LexA repressor</fullName>
        <ecNumber evidence="12">3.4.21.88</ecNumber>
    </recommendedName>
</protein>
<keyword evidence="11 12" id="KW-0742">SOS response</keyword>
<dbReference type="InterPro" id="IPR039418">
    <property type="entry name" value="LexA-like"/>
</dbReference>
<dbReference type="PRINTS" id="PR00726">
    <property type="entry name" value="LEXASERPTASE"/>
</dbReference>
<name>A0A941EY91_9ACTN</name>
<comment type="function">
    <text evidence="12">Represses a number of genes involved in the response to DNA damage (SOS response), including recA and lexA. In the presence of single-stranded DNA, RecA interacts with LexA causing an autocatalytic cleavage which disrupts the DNA-binding part of LexA, leading to derepression of the SOS regulon and eventually DNA repair.</text>
</comment>
<dbReference type="GO" id="GO:0006260">
    <property type="term" value="P:DNA replication"/>
    <property type="evidence" value="ECO:0007669"/>
    <property type="project" value="UniProtKB-UniRule"/>
</dbReference>
<dbReference type="HAMAP" id="MF_00015">
    <property type="entry name" value="LexA"/>
    <property type="match status" value="1"/>
</dbReference>
<gene>
    <name evidence="12 17" type="primary">lexA</name>
    <name evidence="17" type="ORF">KDL01_38780</name>
</gene>
<comment type="similarity">
    <text evidence="1 12 13">Belongs to the peptidase S24 family.</text>
</comment>
<keyword evidence="8 12" id="KW-0238">DNA-binding</keyword>
<comment type="caution">
    <text evidence="17">The sequence shown here is derived from an EMBL/GenBank/DDBJ whole genome shotgun (WGS) entry which is preliminary data.</text>
</comment>
<keyword evidence="3 12" id="KW-0235">DNA replication</keyword>
<feature type="domain" description="LexA repressor DNA-binding" evidence="16">
    <location>
        <begin position="80"/>
        <end position="141"/>
    </location>
</feature>
<dbReference type="GO" id="GO:0009432">
    <property type="term" value="P:SOS response"/>
    <property type="evidence" value="ECO:0007669"/>
    <property type="project" value="UniProtKB-UniRule"/>
</dbReference>
<keyword evidence="5 12" id="KW-0378">Hydrolase</keyword>
<evidence type="ECO:0000256" key="11">
    <source>
        <dbReference type="ARBA" id="ARBA00023236"/>
    </source>
</evidence>
<keyword evidence="2 12" id="KW-0678">Repressor</keyword>
<accession>A0A941EY91</accession>
<feature type="region of interest" description="Disordered" evidence="14">
    <location>
        <begin position="157"/>
        <end position="185"/>
    </location>
</feature>
<keyword evidence="18" id="KW-1185">Reference proteome</keyword>
<dbReference type="PANTHER" id="PTHR33516">
    <property type="entry name" value="LEXA REPRESSOR"/>
    <property type="match status" value="1"/>
</dbReference>
<dbReference type="Gene3D" id="2.10.109.10">
    <property type="entry name" value="Umud Fragment, subunit A"/>
    <property type="match status" value="1"/>
</dbReference>
<dbReference type="InterPro" id="IPR006200">
    <property type="entry name" value="LexA"/>
</dbReference>
<evidence type="ECO:0000256" key="14">
    <source>
        <dbReference type="SAM" id="MobiDB-lite"/>
    </source>
</evidence>
<dbReference type="InterPro" id="IPR015927">
    <property type="entry name" value="Peptidase_S24_S26A/B/C"/>
</dbReference>
<dbReference type="InterPro" id="IPR036388">
    <property type="entry name" value="WH-like_DNA-bd_sf"/>
</dbReference>
<feature type="active site" description="For autocatalytic cleavage activity" evidence="12">
    <location>
        <position position="263"/>
    </location>
</feature>
<evidence type="ECO:0000256" key="3">
    <source>
        <dbReference type="ARBA" id="ARBA00022705"/>
    </source>
</evidence>
<dbReference type="NCBIfam" id="TIGR00498">
    <property type="entry name" value="lexA"/>
    <property type="match status" value="1"/>
</dbReference>
<keyword evidence="10 12" id="KW-0234">DNA repair</keyword>
<dbReference type="InterPro" id="IPR036390">
    <property type="entry name" value="WH_DNA-bd_sf"/>
</dbReference>
<evidence type="ECO:0000256" key="1">
    <source>
        <dbReference type="ARBA" id="ARBA00007484"/>
    </source>
</evidence>
<evidence type="ECO:0000313" key="17">
    <source>
        <dbReference type="EMBL" id="MBR7839271.1"/>
    </source>
</evidence>
<evidence type="ECO:0000256" key="2">
    <source>
        <dbReference type="ARBA" id="ARBA00022491"/>
    </source>
</evidence>
<dbReference type="SUPFAM" id="SSF51306">
    <property type="entry name" value="LexA/Signal peptidase"/>
    <property type="match status" value="1"/>
</dbReference>
<evidence type="ECO:0000256" key="8">
    <source>
        <dbReference type="ARBA" id="ARBA00023125"/>
    </source>
</evidence>
<dbReference type="Pfam" id="PF01726">
    <property type="entry name" value="LexA_DNA_bind"/>
    <property type="match status" value="1"/>
</dbReference>
<evidence type="ECO:0000256" key="12">
    <source>
        <dbReference type="HAMAP-Rule" id="MF_00015"/>
    </source>
</evidence>
<comment type="catalytic activity">
    <reaction evidence="12">
        <text>Hydrolysis of Ala-|-Gly bond in repressor LexA.</text>
        <dbReference type="EC" id="3.4.21.88"/>
    </reaction>
</comment>
<dbReference type="Gene3D" id="1.10.10.10">
    <property type="entry name" value="Winged helix-like DNA-binding domain superfamily/Winged helix DNA-binding domain"/>
    <property type="match status" value="1"/>
</dbReference>
<keyword evidence="9 12" id="KW-0804">Transcription</keyword>
<dbReference type="EMBL" id="JAGSOG010000409">
    <property type="protein sequence ID" value="MBR7839271.1"/>
    <property type="molecule type" value="Genomic_DNA"/>
</dbReference>
<feature type="active site" description="For autocatalytic cleavage activity" evidence="12">
    <location>
        <position position="300"/>
    </location>
</feature>
<dbReference type="Proteomes" id="UP000675781">
    <property type="component" value="Unassembled WGS sequence"/>
</dbReference>
<keyword evidence="4 12" id="KW-0227">DNA damage</keyword>
<feature type="compositionally biased region" description="Gly residues" evidence="14">
    <location>
        <begin position="164"/>
        <end position="174"/>
    </location>
</feature>
<evidence type="ECO:0000256" key="10">
    <source>
        <dbReference type="ARBA" id="ARBA00023204"/>
    </source>
</evidence>
<dbReference type="Pfam" id="PF00717">
    <property type="entry name" value="Peptidase_S24"/>
    <property type="match status" value="1"/>
</dbReference>
<feature type="site" description="Cleavage; by autolysis" evidence="12">
    <location>
        <begin position="228"/>
        <end position="229"/>
    </location>
</feature>
<comment type="subunit">
    <text evidence="12">Homodimer.</text>
</comment>
<dbReference type="SUPFAM" id="SSF46785">
    <property type="entry name" value="Winged helix' DNA-binding domain"/>
    <property type="match status" value="1"/>
</dbReference>
<reference evidence="17" key="1">
    <citation type="submission" date="2021-04" db="EMBL/GenBank/DDBJ databases">
        <title>Genome based classification of Actinospica acidithermotolerans sp. nov., an actinobacterium isolated from an Indonesian hot spring.</title>
        <authorList>
            <person name="Kusuma A.B."/>
            <person name="Putra K.E."/>
            <person name="Nafisah S."/>
            <person name="Loh J."/>
            <person name="Nouioui I."/>
            <person name="Goodfellow M."/>
        </authorList>
    </citation>
    <scope>NUCLEOTIDE SEQUENCE</scope>
    <source>
        <strain evidence="17">CSCA 57</strain>
    </source>
</reference>
<dbReference type="CDD" id="cd06529">
    <property type="entry name" value="S24_LexA-like"/>
    <property type="match status" value="1"/>
</dbReference>
<evidence type="ECO:0000256" key="5">
    <source>
        <dbReference type="ARBA" id="ARBA00022801"/>
    </source>
</evidence>
<organism evidence="17 18">
    <name type="scientific">Actinospica durhamensis</name>
    <dbReference type="NCBI Taxonomy" id="1508375"/>
    <lineage>
        <taxon>Bacteria</taxon>
        <taxon>Bacillati</taxon>
        <taxon>Actinomycetota</taxon>
        <taxon>Actinomycetes</taxon>
        <taxon>Catenulisporales</taxon>
        <taxon>Actinospicaceae</taxon>
        <taxon>Actinospica</taxon>
    </lineage>
</organism>
<feature type="compositionally biased region" description="Gly residues" evidence="14">
    <location>
        <begin position="51"/>
        <end position="67"/>
    </location>
</feature>
<feature type="compositionally biased region" description="Low complexity" evidence="14">
    <location>
        <begin position="20"/>
        <end position="50"/>
    </location>
</feature>
<evidence type="ECO:0000259" key="16">
    <source>
        <dbReference type="Pfam" id="PF01726"/>
    </source>
</evidence>
<dbReference type="FunFam" id="2.10.109.10:FF:000001">
    <property type="entry name" value="LexA repressor"/>
    <property type="match status" value="1"/>
</dbReference>